<protein>
    <recommendedName>
        <fullName evidence="3">N-acetyltransferase domain-containing protein</fullName>
    </recommendedName>
</protein>
<dbReference type="EMBL" id="LPUY01000012">
    <property type="protein sequence ID" value="KUP94557.1"/>
    <property type="molecule type" value="Genomic_DNA"/>
</dbReference>
<comment type="caution">
    <text evidence="1">The sequence shown here is derived from an EMBL/GenBank/DDBJ whole genome shotgun (WGS) entry which is preliminary data.</text>
</comment>
<dbReference type="OrthoDB" id="7844820at2"/>
<dbReference type="Gene3D" id="3.40.630.30">
    <property type="match status" value="2"/>
</dbReference>
<evidence type="ECO:0000313" key="1">
    <source>
        <dbReference type="EMBL" id="KUP94557.1"/>
    </source>
</evidence>
<accession>A0A132C3I8</accession>
<dbReference type="RefSeq" id="WP_068240092.1">
    <property type="nucleotide sequence ID" value="NZ_LPUY01000012.1"/>
</dbReference>
<evidence type="ECO:0000313" key="2">
    <source>
        <dbReference type="Proteomes" id="UP000068382"/>
    </source>
</evidence>
<organism evidence="1 2">
    <name type="scientific">Tritonibacter horizontis</name>
    <dbReference type="NCBI Taxonomy" id="1768241"/>
    <lineage>
        <taxon>Bacteria</taxon>
        <taxon>Pseudomonadati</taxon>
        <taxon>Pseudomonadota</taxon>
        <taxon>Alphaproteobacteria</taxon>
        <taxon>Rhodobacterales</taxon>
        <taxon>Paracoccaceae</taxon>
        <taxon>Tritonibacter</taxon>
    </lineage>
</organism>
<sequence>MSQIIRPATPEDIPQLVKLLLQDAKQRQAADGVLWKLAPDASAQIETALIAALTSEQQPFRQIWQVADEAGRISGVVHSMLLPVPPIYAGADGAPGLILPDSFAAPEACDGTVDALIAAAEAALRDAGARIILSSYVTGEDWRQALQRRGYAPLTLYLSRTGLDKAGPAAGVRPALETDVADIVRLSAENRQILFEIDPFWAPHPDADRRFAGWMRRSLTFDDRDMMVMGPPEELTGYTIAQPASRLHFPPAHDISGTGVLDDYVHRELANPAALANGGRGATLLLRAAEAAFAKRGIDAAFVVCPAHWQSKVEMLQAAGYETAMVWSIKR</sequence>
<keyword evidence="2" id="KW-1185">Reference proteome</keyword>
<reference evidence="1 2" key="1">
    <citation type="submission" date="2015-12" db="EMBL/GenBank/DDBJ databases">
        <title>Genome sequence of the marine Rhodobacteraceae strain O3.65, Candidatus Tritonibacter horizontis.</title>
        <authorList>
            <person name="Poehlein A."/>
            <person name="Giebel H.A."/>
            <person name="Voget S."/>
            <person name="Brinkhoff T."/>
        </authorList>
    </citation>
    <scope>NUCLEOTIDE SEQUENCE [LARGE SCALE GENOMIC DNA]</scope>
    <source>
        <strain evidence="1 2">O3.65</strain>
    </source>
</reference>
<dbReference type="SUPFAM" id="SSF55729">
    <property type="entry name" value="Acyl-CoA N-acyltransferases (Nat)"/>
    <property type="match status" value="1"/>
</dbReference>
<proteinExistence type="predicted"/>
<dbReference type="AlphaFoldDB" id="A0A132C3I8"/>
<dbReference type="Proteomes" id="UP000068382">
    <property type="component" value="Unassembled WGS sequence"/>
</dbReference>
<dbReference type="PATRIC" id="fig|1768241.3.peg.490"/>
<name>A0A132C3I8_9RHOB</name>
<gene>
    <name evidence="1" type="ORF">TRIHO_04830</name>
</gene>
<evidence type="ECO:0008006" key="3">
    <source>
        <dbReference type="Google" id="ProtNLM"/>
    </source>
</evidence>
<dbReference type="InterPro" id="IPR016181">
    <property type="entry name" value="Acyl_CoA_acyltransferase"/>
</dbReference>